<dbReference type="Pfam" id="PF00501">
    <property type="entry name" value="AMP-binding"/>
    <property type="match status" value="1"/>
</dbReference>
<reference evidence="5 6" key="1">
    <citation type="submission" date="2009-11" db="EMBL/GenBank/DDBJ databases">
        <title>Annotation of Allomyces macrogynus ATCC 38327.</title>
        <authorList>
            <consortium name="The Broad Institute Genome Sequencing Platform"/>
            <person name="Russ C."/>
            <person name="Cuomo C."/>
            <person name="Burger G."/>
            <person name="Gray M.W."/>
            <person name="Holland P.W.H."/>
            <person name="King N."/>
            <person name="Lang F.B.F."/>
            <person name="Roger A.J."/>
            <person name="Ruiz-Trillo I."/>
            <person name="Young S.K."/>
            <person name="Zeng Q."/>
            <person name="Gargeya S."/>
            <person name="Fitzgerald M."/>
            <person name="Haas B."/>
            <person name="Abouelleil A."/>
            <person name="Alvarado L."/>
            <person name="Arachchi H.M."/>
            <person name="Berlin A."/>
            <person name="Chapman S.B."/>
            <person name="Gearin G."/>
            <person name="Goldberg J."/>
            <person name="Griggs A."/>
            <person name="Gujja S."/>
            <person name="Hansen M."/>
            <person name="Heiman D."/>
            <person name="Howarth C."/>
            <person name="Larimer J."/>
            <person name="Lui A."/>
            <person name="MacDonald P.J.P."/>
            <person name="McCowen C."/>
            <person name="Montmayeur A."/>
            <person name="Murphy C."/>
            <person name="Neiman D."/>
            <person name="Pearson M."/>
            <person name="Priest M."/>
            <person name="Roberts A."/>
            <person name="Saif S."/>
            <person name="Shea T."/>
            <person name="Sisk P."/>
            <person name="Stolte C."/>
            <person name="Sykes S."/>
            <person name="Wortman J."/>
            <person name="Nusbaum C."/>
            <person name="Birren B."/>
        </authorList>
    </citation>
    <scope>NUCLEOTIDE SEQUENCE [LARGE SCALE GENOMIC DNA]</scope>
    <source>
        <strain evidence="5 6">ATCC 38327</strain>
    </source>
</reference>
<dbReference type="PANTHER" id="PTHR24096:SF149">
    <property type="entry name" value="AMP-BINDING DOMAIN-CONTAINING PROTEIN-RELATED"/>
    <property type="match status" value="1"/>
</dbReference>
<protein>
    <recommendedName>
        <fullName evidence="7">AMP-dependent synthetase/ligase domain-containing protein</fullName>
    </recommendedName>
</protein>
<dbReference type="InterPro" id="IPR045851">
    <property type="entry name" value="AMP-bd_C_sf"/>
</dbReference>
<comment type="similarity">
    <text evidence="1">Belongs to the ATP-dependent AMP-binding enzyme family.</text>
</comment>
<dbReference type="GO" id="GO:0016405">
    <property type="term" value="F:CoA-ligase activity"/>
    <property type="evidence" value="ECO:0007669"/>
    <property type="project" value="TreeGrafter"/>
</dbReference>
<name>A0A0L0S2M9_ALLM3</name>
<keyword evidence="2" id="KW-0436">Ligase</keyword>
<organism evidence="5 6">
    <name type="scientific">Allomyces macrogynus (strain ATCC 38327)</name>
    <name type="common">Allomyces javanicus var. macrogynus</name>
    <dbReference type="NCBI Taxonomy" id="578462"/>
    <lineage>
        <taxon>Eukaryota</taxon>
        <taxon>Fungi</taxon>
        <taxon>Fungi incertae sedis</taxon>
        <taxon>Blastocladiomycota</taxon>
        <taxon>Blastocladiomycetes</taxon>
        <taxon>Blastocladiales</taxon>
        <taxon>Blastocladiaceae</taxon>
        <taxon>Allomyces</taxon>
    </lineage>
</organism>
<dbReference type="PANTHER" id="PTHR24096">
    <property type="entry name" value="LONG-CHAIN-FATTY-ACID--COA LIGASE"/>
    <property type="match status" value="1"/>
</dbReference>
<dbReference type="Pfam" id="PF13193">
    <property type="entry name" value="AMP-binding_C"/>
    <property type="match status" value="1"/>
</dbReference>
<evidence type="ECO:0000256" key="1">
    <source>
        <dbReference type="ARBA" id="ARBA00006432"/>
    </source>
</evidence>
<dbReference type="InterPro" id="IPR025110">
    <property type="entry name" value="AMP-bd_C"/>
</dbReference>
<reference evidence="6" key="2">
    <citation type="submission" date="2009-11" db="EMBL/GenBank/DDBJ databases">
        <title>The Genome Sequence of Allomyces macrogynus strain ATCC 38327.</title>
        <authorList>
            <consortium name="The Broad Institute Genome Sequencing Platform"/>
            <person name="Russ C."/>
            <person name="Cuomo C."/>
            <person name="Shea T."/>
            <person name="Young S.K."/>
            <person name="Zeng Q."/>
            <person name="Koehrsen M."/>
            <person name="Haas B."/>
            <person name="Borodovsky M."/>
            <person name="Guigo R."/>
            <person name="Alvarado L."/>
            <person name="Berlin A."/>
            <person name="Borenstein D."/>
            <person name="Chen Z."/>
            <person name="Engels R."/>
            <person name="Freedman E."/>
            <person name="Gellesch M."/>
            <person name="Goldberg J."/>
            <person name="Griggs A."/>
            <person name="Gujja S."/>
            <person name="Heiman D."/>
            <person name="Hepburn T."/>
            <person name="Howarth C."/>
            <person name="Jen D."/>
            <person name="Larson L."/>
            <person name="Lewis B."/>
            <person name="Mehta T."/>
            <person name="Park D."/>
            <person name="Pearson M."/>
            <person name="Roberts A."/>
            <person name="Saif S."/>
            <person name="Shenoy N."/>
            <person name="Sisk P."/>
            <person name="Stolte C."/>
            <person name="Sykes S."/>
            <person name="Walk T."/>
            <person name="White J."/>
            <person name="Yandava C."/>
            <person name="Burger G."/>
            <person name="Gray M.W."/>
            <person name="Holland P.W.H."/>
            <person name="King N."/>
            <person name="Lang F.B.F."/>
            <person name="Roger A.J."/>
            <person name="Ruiz-Trillo I."/>
            <person name="Lander E."/>
            <person name="Nusbaum C."/>
        </authorList>
    </citation>
    <scope>NUCLEOTIDE SEQUENCE [LARGE SCALE GENOMIC DNA]</scope>
    <source>
        <strain evidence="6">ATCC 38327</strain>
    </source>
</reference>
<dbReference type="Gene3D" id="3.30.300.30">
    <property type="match status" value="1"/>
</dbReference>
<dbReference type="AlphaFoldDB" id="A0A0L0S2M9"/>
<proteinExistence type="inferred from homology"/>
<gene>
    <name evidence="5" type="ORF">AMAG_02440</name>
</gene>
<dbReference type="OrthoDB" id="10253115at2759"/>
<sequence>MSDQNAVLDLDRCLIRSPVPLKSLAAAASHRTLVATVARRLFLQIRAADPNRLFIAHALDPDRRRLTYGELLNGALGVAHGLIENVGLHSGDRLAIISPNHEHYHMAEFAGLFAGVVVIPVVSQFTAHEGARLMSEVQPHAVIVHSSLYQAVCESLDQAKLAPRMLLLDAALPESPARKAGVQRIHDILVPGQVELPSSEAQRQTDSTAFMLFTSGTTGSNKAVQITHRMLGASMLQLHAHATAALHGAQHENLPSFTTDAMTDVRSDGIMGFFHLSGTTMGMSTANRNGTIYFLEKFDAGDWLALVQKFKITQSLITPNNLVLLIKDPRVKQFDLSSLKIMSSVAAPLSAATQKRAMEILNVPVVQGYGSTETIMLTMARWGRGQADRPGTVGCLLPGIDALLLDPETHSPLEVNKTGPTGPGELVVRSASVFSEQTGYYNRPSESKAAFVTIGGKSWFRTGDLLVMDADGCLTVVDRCKEMFRVSGNQVLPTEIEAEILKIHDVLDVVVVPAPVVDEQQLPCAAIVPRSTAVLADPVAQQALAKVVTDAVAQELAPYKHLKGGVVFVDAIPRNAMGKIVRHIARIKVLAQLGLANKIAIAV</sequence>
<evidence type="ECO:0000313" key="5">
    <source>
        <dbReference type="EMBL" id="KNE56655.1"/>
    </source>
</evidence>
<feature type="domain" description="AMP-dependent synthetase/ligase" evidence="3">
    <location>
        <begin position="57"/>
        <end position="435"/>
    </location>
</feature>
<feature type="domain" description="AMP-binding enzyme C-terminal" evidence="4">
    <location>
        <begin position="495"/>
        <end position="579"/>
    </location>
</feature>
<evidence type="ECO:0000313" key="6">
    <source>
        <dbReference type="Proteomes" id="UP000054350"/>
    </source>
</evidence>
<dbReference type="eggNOG" id="KOG1176">
    <property type="taxonomic scope" value="Eukaryota"/>
</dbReference>
<dbReference type="STRING" id="578462.A0A0L0S2M9"/>
<evidence type="ECO:0000256" key="2">
    <source>
        <dbReference type="ARBA" id="ARBA00022598"/>
    </source>
</evidence>
<dbReference type="InterPro" id="IPR042099">
    <property type="entry name" value="ANL_N_sf"/>
</dbReference>
<dbReference type="VEuPathDB" id="FungiDB:AMAG_02440"/>
<dbReference type="Gene3D" id="3.40.50.12780">
    <property type="entry name" value="N-terminal domain of ligase-like"/>
    <property type="match status" value="1"/>
</dbReference>
<dbReference type="InterPro" id="IPR000873">
    <property type="entry name" value="AMP-dep_synth/lig_dom"/>
</dbReference>
<evidence type="ECO:0000259" key="3">
    <source>
        <dbReference type="Pfam" id="PF00501"/>
    </source>
</evidence>
<keyword evidence="6" id="KW-1185">Reference proteome</keyword>
<dbReference type="OMA" id="IPINPIY"/>
<dbReference type="EMBL" id="GG745330">
    <property type="protein sequence ID" value="KNE56655.1"/>
    <property type="molecule type" value="Genomic_DNA"/>
</dbReference>
<dbReference type="SUPFAM" id="SSF56801">
    <property type="entry name" value="Acetyl-CoA synthetase-like"/>
    <property type="match status" value="1"/>
</dbReference>
<dbReference type="Proteomes" id="UP000054350">
    <property type="component" value="Unassembled WGS sequence"/>
</dbReference>
<evidence type="ECO:0000259" key="4">
    <source>
        <dbReference type="Pfam" id="PF13193"/>
    </source>
</evidence>
<accession>A0A0L0S2M9</accession>
<evidence type="ECO:0008006" key="7">
    <source>
        <dbReference type="Google" id="ProtNLM"/>
    </source>
</evidence>